<dbReference type="InterPro" id="IPR008979">
    <property type="entry name" value="Galactose-bd-like_sf"/>
</dbReference>
<protein>
    <recommendedName>
        <fullName evidence="3">Xaa-Pro dipeptidyl-peptidase C-terminal domain-containing protein</fullName>
    </recommendedName>
</protein>
<dbReference type="InterPro" id="IPR029058">
    <property type="entry name" value="AB_hydrolase_fold"/>
</dbReference>
<dbReference type="SUPFAM" id="SSF49785">
    <property type="entry name" value="Galactose-binding domain-like"/>
    <property type="match status" value="1"/>
</dbReference>
<dbReference type="Pfam" id="PF08530">
    <property type="entry name" value="PepX_C"/>
    <property type="match status" value="1"/>
</dbReference>
<dbReference type="InterPro" id="IPR005674">
    <property type="entry name" value="CocE/Ser_esterase"/>
</dbReference>
<gene>
    <name evidence="4" type="ORF">METZ01_LOCUS169161</name>
</gene>
<reference evidence="4" key="1">
    <citation type="submission" date="2018-05" db="EMBL/GenBank/DDBJ databases">
        <authorList>
            <person name="Lanie J.A."/>
            <person name="Ng W.-L."/>
            <person name="Kazmierczak K.M."/>
            <person name="Andrzejewski T.M."/>
            <person name="Davidsen T.M."/>
            <person name="Wayne K.J."/>
            <person name="Tettelin H."/>
            <person name="Glass J.I."/>
            <person name="Rusch D."/>
            <person name="Podicherti R."/>
            <person name="Tsui H.-C.T."/>
            <person name="Winkler M.E."/>
        </authorList>
    </citation>
    <scope>NUCLEOTIDE SEQUENCE</scope>
</reference>
<feature type="non-terminal residue" evidence="4">
    <location>
        <position position="543"/>
    </location>
</feature>
<dbReference type="GO" id="GO:0008239">
    <property type="term" value="F:dipeptidyl-peptidase activity"/>
    <property type="evidence" value="ECO:0007669"/>
    <property type="project" value="InterPro"/>
</dbReference>
<dbReference type="PANTHER" id="PTHR43056:SF10">
    <property type="entry name" value="COCE_NOND FAMILY, PUTATIVE (AFU_ORTHOLOGUE AFUA_7G00600)-RELATED"/>
    <property type="match status" value="1"/>
</dbReference>
<dbReference type="AlphaFoldDB" id="A0A382BSY5"/>
<evidence type="ECO:0000256" key="1">
    <source>
        <dbReference type="ARBA" id="ARBA00022801"/>
    </source>
</evidence>
<dbReference type="Gene3D" id="3.40.50.1820">
    <property type="entry name" value="alpha/beta hydrolase"/>
    <property type="match status" value="1"/>
</dbReference>
<feature type="domain" description="Xaa-Pro dipeptidyl-peptidase C-terminal" evidence="3">
    <location>
        <begin position="345"/>
        <end position="541"/>
    </location>
</feature>
<evidence type="ECO:0000313" key="4">
    <source>
        <dbReference type="EMBL" id="SVB16307.1"/>
    </source>
</evidence>
<keyword evidence="1" id="KW-0378">Hydrolase</keyword>
<evidence type="ECO:0000256" key="2">
    <source>
        <dbReference type="SAM" id="MobiDB-lite"/>
    </source>
</evidence>
<dbReference type="InterPro" id="IPR013736">
    <property type="entry name" value="Xaa-Pro_dipept_C"/>
</dbReference>
<dbReference type="InterPro" id="IPR000383">
    <property type="entry name" value="Xaa-Pro-like_dom"/>
</dbReference>
<dbReference type="Gene3D" id="2.60.120.260">
    <property type="entry name" value="Galactose-binding domain-like"/>
    <property type="match status" value="1"/>
</dbReference>
<dbReference type="InterPro" id="IPR050585">
    <property type="entry name" value="Xaa-Pro_dipeptidyl-ppase/CocE"/>
</dbReference>
<dbReference type="NCBIfam" id="TIGR00976">
    <property type="entry name" value="CocE_NonD"/>
    <property type="match status" value="1"/>
</dbReference>
<name>A0A382BSY5_9ZZZZ</name>
<dbReference type="PANTHER" id="PTHR43056">
    <property type="entry name" value="PEPTIDASE S9 PROLYL OLIGOPEPTIDASE"/>
    <property type="match status" value="1"/>
</dbReference>
<feature type="region of interest" description="Disordered" evidence="2">
    <location>
        <begin position="418"/>
        <end position="438"/>
    </location>
</feature>
<proteinExistence type="predicted"/>
<accession>A0A382BSY5</accession>
<organism evidence="4">
    <name type="scientific">marine metagenome</name>
    <dbReference type="NCBI Taxonomy" id="408172"/>
    <lineage>
        <taxon>unclassified sequences</taxon>
        <taxon>metagenomes</taxon>
        <taxon>ecological metagenomes</taxon>
    </lineage>
</organism>
<dbReference type="SMART" id="SM00939">
    <property type="entry name" value="PepX_C"/>
    <property type="match status" value="1"/>
</dbReference>
<evidence type="ECO:0000259" key="3">
    <source>
        <dbReference type="SMART" id="SM00939"/>
    </source>
</evidence>
<dbReference type="SUPFAM" id="SSF53474">
    <property type="entry name" value="alpha/beta-Hydrolases"/>
    <property type="match status" value="1"/>
</dbReference>
<sequence>MVRSRSVILFYVFLLCCVPLHSQDKKDSSGPYGYELVSNVMVSMRDGVKLATDLYFPTKKGKRISGKLPAILVRTPYSKTRGYPENTSAIYFTSHGYVTVFQDTRGRYNSEGIWHMLDDDGVDGYDTGKWMIKQPWSNGKYGMYGTSYVGGTQHAMALENSPGLTTIIPVDAMSNLGYYSMRYDGAYELRFWNWIHWAGQGGGRQSRDPAVKQMLEDFIEVENRRKYLKLFPVRKGTTPLKFMPEYEDWLVNAMKEGGNTDFWKQNNVRDYTKNYKDIPVYLVGGWYDSWGVNTTENYMALSKTIKGPVYMIMGPWIHGQQGNYSHGQVSFGNDAAIPDPLAWRMEWYDHWIKGEKTAVGKKDPYKTNVRIFVMGTGDGHMTEDSLLYHGGFWRSEDEWPLKRTRYTPYYFHADGSASVKKPTQKNSSTDFVSDPDDPVPAIGGNTSSGSGILLQGAWDQKGGDHVWNWPLPIPLSARNDVLVFQTEPLQEDVEATGEIRVKFWASSSALDTDFTAKLVDVYPANPDYPGGFDLNIGDGIVRA</sequence>
<dbReference type="EMBL" id="UINC01030991">
    <property type="protein sequence ID" value="SVB16307.1"/>
    <property type="molecule type" value="Genomic_DNA"/>
</dbReference>
<dbReference type="Gene3D" id="1.10.3020.10">
    <property type="entry name" value="alpha-amino acid ester hydrolase ( Helical cap domain)"/>
    <property type="match status" value="1"/>
</dbReference>
<dbReference type="Pfam" id="PF02129">
    <property type="entry name" value="Peptidase_S15"/>
    <property type="match status" value="1"/>
</dbReference>